<dbReference type="InterPro" id="IPR014757">
    <property type="entry name" value="Tscrpt_reg_IclR_C"/>
</dbReference>
<accession>A0ABS9B4Y9</accession>
<evidence type="ECO:0000259" key="5">
    <source>
        <dbReference type="PROSITE" id="PS51078"/>
    </source>
</evidence>
<feature type="domain" description="IclR-ED" evidence="5">
    <location>
        <begin position="72"/>
        <end position="252"/>
    </location>
</feature>
<reference evidence="6 7" key="1">
    <citation type="journal article" date="2021" name="Front. Microbiol.">
        <title>Aerobic Denitrification and Heterotrophic Sulfur Oxidation in the Genus Halomonas Revealed by Six Novel Species Characterizations and Genome-Based Analysis.</title>
        <authorList>
            <person name="Wang L."/>
            <person name="Shao Z."/>
        </authorList>
    </citation>
    <scope>NUCLEOTIDE SEQUENCE [LARGE SCALE GENOMIC DNA]</scope>
    <source>
        <strain evidence="6 7">MCCC 1A05748</strain>
    </source>
</reference>
<keyword evidence="3" id="KW-0804">Transcription</keyword>
<sequence length="255" mass="27132">MSREDRQLIDSLARGFAILECLSRARKPLGNGEISTMVDLPPSTVSRLTHSLTVLGYIRRSPSRRTYELTPKNLMLGYPVLAGMSLLDRARPYLKSISEQTGETVTLAVRDGLYATFLEVVQGVNLVAVRLATGGRLRLAVSASGIAMVASLPEKEKRSLTTRLRADIARRGEDPAIFNNALEECEATGIAVVRNTWQKGVGGIAVALQGQGELAALTIPVATGSVGEEAMRSTLAEALQEAASAISPGCDSQPG</sequence>
<protein>
    <submittedName>
        <fullName evidence="6">IclR family transcriptional regulator</fullName>
    </submittedName>
</protein>
<dbReference type="PANTHER" id="PTHR30136:SF34">
    <property type="entry name" value="TRANSCRIPTIONAL REGULATOR"/>
    <property type="match status" value="1"/>
</dbReference>
<dbReference type="SUPFAM" id="SSF55781">
    <property type="entry name" value="GAF domain-like"/>
    <property type="match status" value="1"/>
</dbReference>
<feature type="domain" description="HTH iclR-type" evidence="4">
    <location>
        <begin position="9"/>
        <end position="71"/>
    </location>
</feature>
<dbReference type="Gene3D" id="1.10.10.10">
    <property type="entry name" value="Winged helix-like DNA-binding domain superfamily/Winged helix DNA-binding domain"/>
    <property type="match status" value="1"/>
</dbReference>
<dbReference type="InterPro" id="IPR036390">
    <property type="entry name" value="WH_DNA-bd_sf"/>
</dbReference>
<dbReference type="InterPro" id="IPR005471">
    <property type="entry name" value="Tscrpt_reg_IclR_N"/>
</dbReference>
<proteinExistence type="predicted"/>
<dbReference type="InterPro" id="IPR050707">
    <property type="entry name" value="HTH_MetabolicPath_Reg"/>
</dbReference>
<evidence type="ECO:0000256" key="3">
    <source>
        <dbReference type="ARBA" id="ARBA00023163"/>
    </source>
</evidence>
<dbReference type="Pfam" id="PF01614">
    <property type="entry name" value="IclR_C"/>
    <property type="match status" value="1"/>
</dbReference>
<dbReference type="PROSITE" id="PS51077">
    <property type="entry name" value="HTH_ICLR"/>
    <property type="match status" value="1"/>
</dbReference>
<dbReference type="EMBL" id="JABFTQ010000005">
    <property type="protein sequence ID" value="MCE8046948.1"/>
    <property type="molecule type" value="Genomic_DNA"/>
</dbReference>
<evidence type="ECO:0000259" key="4">
    <source>
        <dbReference type="PROSITE" id="PS51077"/>
    </source>
</evidence>
<dbReference type="InterPro" id="IPR029016">
    <property type="entry name" value="GAF-like_dom_sf"/>
</dbReference>
<comment type="caution">
    <text evidence="6">The sequence shown here is derived from an EMBL/GenBank/DDBJ whole genome shotgun (WGS) entry which is preliminary data.</text>
</comment>
<dbReference type="SUPFAM" id="SSF46785">
    <property type="entry name" value="Winged helix' DNA-binding domain"/>
    <property type="match status" value="1"/>
</dbReference>
<dbReference type="Proteomes" id="UP001320154">
    <property type="component" value="Unassembled WGS sequence"/>
</dbReference>
<dbReference type="PROSITE" id="PS51078">
    <property type="entry name" value="ICLR_ED"/>
    <property type="match status" value="1"/>
</dbReference>
<evidence type="ECO:0000256" key="2">
    <source>
        <dbReference type="ARBA" id="ARBA00023125"/>
    </source>
</evidence>
<organism evidence="6 7">
    <name type="scientific">Billgrantia desiderata</name>
    <dbReference type="NCBI Taxonomy" id="52021"/>
    <lineage>
        <taxon>Bacteria</taxon>
        <taxon>Pseudomonadati</taxon>
        <taxon>Pseudomonadota</taxon>
        <taxon>Gammaproteobacteria</taxon>
        <taxon>Oceanospirillales</taxon>
        <taxon>Halomonadaceae</taxon>
        <taxon>Billgrantia</taxon>
    </lineage>
</organism>
<keyword evidence="1" id="KW-0805">Transcription regulation</keyword>
<keyword evidence="2" id="KW-0238">DNA-binding</keyword>
<name>A0ABS9B4Y9_9GAMM</name>
<evidence type="ECO:0000313" key="6">
    <source>
        <dbReference type="EMBL" id="MCE8046948.1"/>
    </source>
</evidence>
<gene>
    <name evidence="6" type="ORF">HOP60_09430</name>
</gene>
<evidence type="ECO:0000256" key="1">
    <source>
        <dbReference type="ARBA" id="ARBA00023015"/>
    </source>
</evidence>
<dbReference type="PANTHER" id="PTHR30136">
    <property type="entry name" value="HELIX-TURN-HELIX TRANSCRIPTIONAL REGULATOR, ICLR FAMILY"/>
    <property type="match status" value="1"/>
</dbReference>
<keyword evidence="7" id="KW-1185">Reference proteome</keyword>
<evidence type="ECO:0000313" key="7">
    <source>
        <dbReference type="Proteomes" id="UP001320154"/>
    </source>
</evidence>
<dbReference type="Pfam" id="PF09339">
    <property type="entry name" value="HTH_IclR"/>
    <property type="match status" value="1"/>
</dbReference>
<dbReference type="RefSeq" id="WP_234250424.1">
    <property type="nucleotide sequence ID" value="NZ_JABFTQ010000005.1"/>
</dbReference>
<dbReference type="Gene3D" id="3.30.450.40">
    <property type="match status" value="1"/>
</dbReference>
<dbReference type="InterPro" id="IPR036388">
    <property type="entry name" value="WH-like_DNA-bd_sf"/>
</dbReference>
<dbReference type="SMART" id="SM00346">
    <property type="entry name" value="HTH_ICLR"/>
    <property type="match status" value="1"/>
</dbReference>